<sequence length="246" mass="28319">MKVFFNNEIKKKYDEVFASRPFIFEKSFDVKGEPHLGFTPEFMLVVAMHKWESFIQQRGDIYLDLLWEFYAHIITKDSPFLMIRGTCVRFEVDHVNNMFNLSCEDDGHENFASSLTATKRSKIVADLRVDGTQWVVAPKGSRSIKRVTLKNQARGWNHFLKATLMSISHNDTISEEHMALLHSIITRRKIIVGRIIVNEAFKCIEMGNTNLLFLLLITNLCFWHKVPKLTSDKALAVKGTLVLPAT</sequence>
<reference evidence="2 3" key="1">
    <citation type="journal article" date="2024" name="G3 (Bethesda)">
        <title>Genome assembly of Hibiscus sabdariffa L. provides insights into metabolisms of medicinal natural products.</title>
        <authorList>
            <person name="Kim T."/>
        </authorList>
    </citation>
    <scope>NUCLEOTIDE SEQUENCE [LARGE SCALE GENOMIC DNA]</scope>
    <source>
        <strain evidence="2">TK-2024</strain>
        <tissue evidence="2">Old leaves</tissue>
    </source>
</reference>
<dbReference type="Pfam" id="PF20167">
    <property type="entry name" value="Transposase_32"/>
    <property type="match status" value="1"/>
</dbReference>
<comment type="caution">
    <text evidence="2">The sequence shown here is derived from an EMBL/GenBank/DDBJ whole genome shotgun (WGS) entry which is preliminary data.</text>
</comment>
<organism evidence="2 3">
    <name type="scientific">Hibiscus sabdariffa</name>
    <name type="common">roselle</name>
    <dbReference type="NCBI Taxonomy" id="183260"/>
    <lineage>
        <taxon>Eukaryota</taxon>
        <taxon>Viridiplantae</taxon>
        <taxon>Streptophyta</taxon>
        <taxon>Embryophyta</taxon>
        <taxon>Tracheophyta</taxon>
        <taxon>Spermatophyta</taxon>
        <taxon>Magnoliopsida</taxon>
        <taxon>eudicotyledons</taxon>
        <taxon>Gunneridae</taxon>
        <taxon>Pentapetalae</taxon>
        <taxon>rosids</taxon>
        <taxon>malvids</taxon>
        <taxon>Malvales</taxon>
        <taxon>Malvaceae</taxon>
        <taxon>Malvoideae</taxon>
        <taxon>Hibiscus</taxon>
    </lineage>
</organism>
<dbReference type="EMBL" id="JBBPBM010000003">
    <property type="protein sequence ID" value="KAK8593350.1"/>
    <property type="molecule type" value="Genomic_DNA"/>
</dbReference>
<evidence type="ECO:0000313" key="2">
    <source>
        <dbReference type="EMBL" id="KAK8593350.1"/>
    </source>
</evidence>
<dbReference type="Proteomes" id="UP001472677">
    <property type="component" value="Unassembled WGS sequence"/>
</dbReference>
<name>A0ABR2G3G6_9ROSI</name>
<evidence type="ECO:0000313" key="3">
    <source>
        <dbReference type="Proteomes" id="UP001472677"/>
    </source>
</evidence>
<evidence type="ECO:0000259" key="1">
    <source>
        <dbReference type="Pfam" id="PF20167"/>
    </source>
</evidence>
<dbReference type="InterPro" id="IPR046796">
    <property type="entry name" value="Transposase_32_dom"/>
</dbReference>
<gene>
    <name evidence="2" type="ORF">V6N12_045432</name>
</gene>
<feature type="domain" description="Putative plant transposon protein" evidence="1">
    <location>
        <begin position="49"/>
        <end position="227"/>
    </location>
</feature>
<keyword evidence="3" id="KW-1185">Reference proteome</keyword>
<proteinExistence type="predicted"/>
<protein>
    <recommendedName>
        <fullName evidence="1">Putative plant transposon protein domain-containing protein</fullName>
    </recommendedName>
</protein>
<accession>A0ABR2G3G6</accession>